<dbReference type="SMART" id="SM00384">
    <property type="entry name" value="AT_hook"/>
    <property type="match status" value="7"/>
</dbReference>
<dbReference type="GO" id="GO:0003677">
    <property type="term" value="F:DNA binding"/>
    <property type="evidence" value="ECO:0007669"/>
    <property type="project" value="InterPro"/>
</dbReference>
<dbReference type="OrthoDB" id="10612278at2759"/>
<feature type="region of interest" description="Disordered" evidence="1">
    <location>
        <begin position="673"/>
        <end position="713"/>
    </location>
</feature>
<keyword evidence="3" id="KW-1185">Reference proteome</keyword>
<accession>A0A0R3T8B5</accession>
<dbReference type="Proteomes" id="UP000278807">
    <property type="component" value="Unassembled WGS sequence"/>
</dbReference>
<name>A0A0R3T8B5_RODNA</name>
<evidence type="ECO:0000313" key="2">
    <source>
        <dbReference type="EMBL" id="VDN99162.1"/>
    </source>
</evidence>
<protein>
    <submittedName>
        <fullName evidence="4">SH2 domain-containing protein</fullName>
    </submittedName>
</protein>
<feature type="compositionally biased region" description="Basic and acidic residues" evidence="1">
    <location>
        <begin position="675"/>
        <end position="685"/>
    </location>
</feature>
<evidence type="ECO:0000313" key="3">
    <source>
        <dbReference type="Proteomes" id="UP000278807"/>
    </source>
</evidence>
<dbReference type="InterPro" id="IPR017956">
    <property type="entry name" value="AT_hook_DNA-bd_motif"/>
</dbReference>
<gene>
    <name evidence="2" type="ORF">HNAJ_LOCUS3303</name>
</gene>
<feature type="region of interest" description="Disordered" evidence="1">
    <location>
        <begin position="303"/>
        <end position="339"/>
    </location>
</feature>
<dbReference type="EMBL" id="UZAE01001883">
    <property type="protein sequence ID" value="VDN99162.1"/>
    <property type="molecule type" value="Genomic_DNA"/>
</dbReference>
<dbReference type="AlphaFoldDB" id="A0A0R3T8B5"/>
<proteinExistence type="predicted"/>
<reference evidence="2 3" key="2">
    <citation type="submission" date="2018-11" db="EMBL/GenBank/DDBJ databases">
        <authorList>
            <consortium name="Pathogen Informatics"/>
        </authorList>
    </citation>
    <scope>NUCLEOTIDE SEQUENCE [LARGE SCALE GENOMIC DNA]</scope>
</reference>
<sequence>MEQSSHSSCPQESPCDINSQDPENPSFPDVSSAVCPPFRRHLVPIRRNFQLNFRPNTPVNIPRAQSSSAQMPLEELPVRYIRPHSQCAMGFSMSQLSCPPHISISNQTGAPRTRTVELRPWIRPVQQGSQPYRFAETQVPRPQALRNRGVSRLNQPVIGFCNRPITPTSLASGTFEQSSSVQTNWQCTSCHPDRIGLRFIRPPSRVHDFRYRRPISSNLLPKAQPDQTISEPCEYVDTMLQDEYILRESPVRRRGRPPLSRTISEEGRVLPKRGPGRPPLHRSTTPIQLSLVEDVLQQEVSGAPSFRRRGRPPLSRTISEEGRVLPKRGPGRPPLHRSTTPIQLPLVEDVLQQEVSVAPSFRIFGRPPLSRTISEEGRVLPKRGPGRPPLHRSSAKFYLPLDEDALQQEMSGTPSFRRRGRPPLRKSIAEECLELLRSIPGALPLNRSSAPLRVPLVKDALQQEESGTPYLRRRGRPPLSRINQDNCRTPSIRRCDGPNFSTSIGSQQLLRDEEVSTEVSFGRSRVPTHSRPSFPTRLPCEDLLNINENVSIQISAREPIKRKYCRSPLSDYESTKEVNITSSRNISKQPDRQLLMRNFQFLPERLTPSSQYTVEDAEGRSCERRFYSPHNILKEKPNFKTNKEDTSLKDKIVAYELNNQKDENKMLSVTVNVRETTEDSRKRMSTDSTASETKNREMEGQGTTVQEDEKVPN</sequence>
<reference evidence="4" key="1">
    <citation type="submission" date="2017-02" db="UniProtKB">
        <authorList>
            <consortium name="WormBaseParasite"/>
        </authorList>
    </citation>
    <scope>IDENTIFICATION</scope>
</reference>
<evidence type="ECO:0000313" key="4">
    <source>
        <dbReference type="WBParaSite" id="HNAJ_0000330301-mRNA-1"/>
    </source>
</evidence>
<organism evidence="4">
    <name type="scientific">Rodentolepis nana</name>
    <name type="common">Dwarf tapeworm</name>
    <name type="synonym">Hymenolepis nana</name>
    <dbReference type="NCBI Taxonomy" id="102285"/>
    <lineage>
        <taxon>Eukaryota</taxon>
        <taxon>Metazoa</taxon>
        <taxon>Spiralia</taxon>
        <taxon>Lophotrochozoa</taxon>
        <taxon>Platyhelminthes</taxon>
        <taxon>Cestoda</taxon>
        <taxon>Eucestoda</taxon>
        <taxon>Cyclophyllidea</taxon>
        <taxon>Hymenolepididae</taxon>
        <taxon>Rodentolepis</taxon>
    </lineage>
</organism>
<feature type="region of interest" description="Disordered" evidence="1">
    <location>
        <begin position="469"/>
        <end position="488"/>
    </location>
</feature>
<feature type="compositionally biased region" description="Polar residues" evidence="1">
    <location>
        <begin position="1"/>
        <end position="23"/>
    </location>
</feature>
<dbReference type="WBParaSite" id="HNAJ_0000330301-mRNA-1">
    <property type="protein sequence ID" value="HNAJ_0000330301-mRNA-1"/>
    <property type="gene ID" value="HNAJ_0000330301"/>
</dbReference>
<feature type="region of interest" description="Disordered" evidence="1">
    <location>
        <begin position="1"/>
        <end position="31"/>
    </location>
</feature>
<evidence type="ECO:0000256" key="1">
    <source>
        <dbReference type="SAM" id="MobiDB-lite"/>
    </source>
</evidence>